<dbReference type="Gene3D" id="3.30.40.10">
    <property type="entry name" value="Zinc/RING finger domain, C3HC4 (zinc finger)"/>
    <property type="match status" value="1"/>
</dbReference>
<dbReference type="InterPro" id="IPR050731">
    <property type="entry name" value="HRD1_E3_ubiq-ligases"/>
</dbReference>
<evidence type="ECO:0000256" key="7">
    <source>
        <dbReference type="ARBA" id="ARBA00023136"/>
    </source>
</evidence>
<dbReference type="PROSITE" id="PS50089">
    <property type="entry name" value="ZF_RING_2"/>
    <property type="match status" value="1"/>
</dbReference>
<evidence type="ECO:0000256" key="2">
    <source>
        <dbReference type="ARBA" id="ARBA00022692"/>
    </source>
</evidence>
<dbReference type="InterPro" id="IPR011016">
    <property type="entry name" value="Znf_RING-CH"/>
</dbReference>
<feature type="domain" description="RING-type" evidence="12">
    <location>
        <begin position="599"/>
        <end position="637"/>
    </location>
</feature>
<dbReference type="CDD" id="cd16476">
    <property type="entry name" value="RING-H2_RNF139-like"/>
    <property type="match status" value="1"/>
</dbReference>
<dbReference type="GO" id="GO:0043161">
    <property type="term" value="P:proteasome-mediated ubiquitin-dependent protein catabolic process"/>
    <property type="evidence" value="ECO:0007669"/>
    <property type="project" value="TreeGrafter"/>
</dbReference>
<feature type="compositionally biased region" description="Gly residues" evidence="10">
    <location>
        <begin position="1"/>
        <end position="11"/>
    </location>
</feature>
<organism evidence="13 14">
    <name type="scientific">Pleurodeles waltl</name>
    <name type="common">Iberian ribbed newt</name>
    <dbReference type="NCBI Taxonomy" id="8319"/>
    <lineage>
        <taxon>Eukaryota</taxon>
        <taxon>Metazoa</taxon>
        <taxon>Chordata</taxon>
        <taxon>Craniata</taxon>
        <taxon>Vertebrata</taxon>
        <taxon>Euteleostomi</taxon>
        <taxon>Amphibia</taxon>
        <taxon>Batrachia</taxon>
        <taxon>Caudata</taxon>
        <taxon>Salamandroidea</taxon>
        <taxon>Salamandridae</taxon>
        <taxon>Pleurodelinae</taxon>
        <taxon>Pleurodeles</taxon>
    </lineage>
</organism>
<dbReference type="SUPFAM" id="SSF57850">
    <property type="entry name" value="RING/U-box"/>
    <property type="match status" value="1"/>
</dbReference>
<reference evidence="13" key="1">
    <citation type="journal article" date="2022" name="bioRxiv">
        <title>Sequencing and chromosome-scale assembly of the giantPleurodeles waltlgenome.</title>
        <authorList>
            <person name="Brown T."/>
            <person name="Elewa A."/>
            <person name="Iarovenko S."/>
            <person name="Subramanian E."/>
            <person name="Araus A.J."/>
            <person name="Petzold A."/>
            <person name="Susuki M."/>
            <person name="Suzuki K.-i.T."/>
            <person name="Hayashi T."/>
            <person name="Toyoda A."/>
            <person name="Oliveira C."/>
            <person name="Osipova E."/>
            <person name="Leigh N.D."/>
            <person name="Simon A."/>
            <person name="Yun M.H."/>
        </authorList>
    </citation>
    <scope>NUCLEOTIDE SEQUENCE</scope>
    <source>
        <strain evidence="13">20211129_DDA</strain>
        <tissue evidence="13">Liver</tissue>
    </source>
</reference>
<sequence>MRGGRTAGGRGPVTFSDRGRPPCPRPYAGAAHAQCAHCPSGAGGLCPLPRRRSRFPRSGARRSRAGPDPAAGMERTANVLLRVPGLALLDLLYRWDVQSYQGSLRGRRPPLLQARSAWALYYLGHVMCVVLLMLPVRYLVKLYVYLLTLMLLYVGHQTARDYIRQEVESEYHGAVYRDAIAINRIITALTGQVIVSTLCSLLMKTRQAWLFSAPMLPLIARLCGIPLQTLSVVNTFATILTSLEVLYVVASNLLVPLKLAKTACREVVQVLEVYRLVALGMMLWTHLAVPLLFLVFWLVLYSFQVYFFLTSANSKLTQQGLLFIFLNSVAECCATPYSLMGLTFTVSYLALGLLNLCKFYLVGFSAFQNGNVMHRGVTEGVTLLLLALQTGLLDLQVLQRTFLLSIILFIVVTSTLQSMIEITDPIVLSLGASRNRSPWKHIRGVSMCLFLLIFPSFMAYKISRFFHMDFWLLILVSSCMLTSLQVMGTIFIYTLFMIELFQDNPLEKMDEIIYYVNAVSRVLEFLVAVCVVGYGTWESLFGEWSWMGASVIIIHSYLNVWLRAQSGWKSFLLRREAAKKINSLPKATKEQLFAHNDVCAICFQEMSVAVITICGHFFHAGCLRKWLYVQDTCPMCHQQVNPPSPERDHGESSGEDEREEPVAELEASGSEPASGMVGASTEDWEGPPPTAENVEFSAESSKEPGVLEWNEDAATLQETEPHHNLVNTDLCNNGCVQCTHSAPQRTSVGFTGLIKISHEFLNEETVHLEGDIPAAGEGSIYRHDTGMHQKCKNKLPSKDTFSRTQPGNMETGTWVQSALRQTGNDCSEDALGLERSHKEHCGNRASVPDARGAWVQMRDLEGVTNNCILQNTRQHKDDDPS</sequence>
<dbReference type="SMART" id="SM00184">
    <property type="entry name" value="RING"/>
    <property type="match status" value="1"/>
</dbReference>
<dbReference type="FunFam" id="3.30.40.10:FF:000145">
    <property type="entry name" value="RING finger protein 145"/>
    <property type="match status" value="1"/>
</dbReference>
<dbReference type="Pfam" id="PF13705">
    <property type="entry name" value="TRC8_N"/>
    <property type="match status" value="1"/>
</dbReference>
<dbReference type="GO" id="GO:0008270">
    <property type="term" value="F:zinc ion binding"/>
    <property type="evidence" value="ECO:0007669"/>
    <property type="project" value="UniProtKB-KW"/>
</dbReference>
<feature type="transmembrane region" description="Helical" evidence="11">
    <location>
        <begin position="208"/>
        <end position="227"/>
    </location>
</feature>
<feature type="transmembrane region" description="Helical" evidence="11">
    <location>
        <begin position="401"/>
        <end position="420"/>
    </location>
</feature>
<dbReference type="SMART" id="SM00744">
    <property type="entry name" value="RINGv"/>
    <property type="match status" value="1"/>
</dbReference>
<dbReference type="InterPro" id="IPR025754">
    <property type="entry name" value="TRC8_N_dom"/>
</dbReference>
<feature type="region of interest" description="Disordered" evidence="10">
    <location>
        <begin position="639"/>
        <end position="705"/>
    </location>
</feature>
<evidence type="ECO:0000256" key="1">
    <source>
        <dbReference type="ARBA" id="ARBA00004141"/>
    </source>
</evidence>
<feature type="transmembrane region" description="Helical" evidence="11">
    <location>
        <begin position="233"/>
        <end position="255"/>
    </location>
</feature>
<evidence type="ECO:0000313" key="13">
    <source>
        <dbReference type="EMBL" id="KAJ1211713.1"/>
    </source>
</evidence>
<feature type="transmembrane region" description="Helical" evidence="11">
    <location>
        <begin position="512"/>
        <end position="534"/>
    </location>
</feature>
<keyword evidence="2 11" id="KW-0812">Transmembrane</keyword>
<evidence type="ECO:0000313" key="14">
    <source>
        <dbReference type="Proteomes" id="UP001066276"/>
    </source>
</evidence>
<dbReference type="GO" id="GO:0016020">
    <property type="term" value="C:membrane"/>
    <property type="evidence" value="ECO:0007669"/>
    <property type="project" value="UniProtKB-SubCell"/>
</dbReference>
<dbReference type="PANTHER" id="PTHR22763:SF164">
    <property type="entry name" value="RING FINGER PROTEIN 145-LIKE"/>
    <property type="match status" value="1"/>
</dbReference>
<dbReference type="GO" id="GO:0036503">
    <property type="term" value="P:ERAD pathway"/>
    <property type="evidence" value="ECO:0007669"/>
    <property type="project" value="TreeGrafter"/>
</dbReference>
<feature type="transmembrane region" description="Helical" evidence="11">
    <location>
        <begin position="346"/>
        <end position="364"/>
    </location>
</feature>
<proteinExistence type="predicted"/>
<evidence type="ECO:0000256" key="10">
    <source>
        <dbReference type="SAM" id="MobiDB-lite"/>
    </source>
</evidence>
<dbReference type="EMBL" id="JANPWB010000002">
    <property type="protein sequence ID" value="KAJ1211713.1"/>
    <property type="molecule type" value="Genomic_DNA"/>
</dbReference>
<evidence type="ECO:0000256" key="4">
    <source>
        <dbReference type="ARBA" id="ARBA00022771"/>
    </source>
</evidence>
<comment type="subcellular location">
    <subcellularLocation>
        <location evidence="1">Membrane</location>
        <topology evidence="1">Multi-pass membrane protein</topology>
    </subcellularLocation>
</comment>
<dbReference type="AlphaFoldDB" id="A0AAV7WCE2"/>
<dbReference type="InterPro" id="IPR001841">
    <property type="entry name" value="Znf_RING"/>
</dbReference>
<comment type="caution">
    <text evidence="13">The sequence shown here is derived from an EMBL/GenBank/DDBJ whole genome shotgun (WGS) entry which is preliminary data.</text>
</comment>
<feature type="region of interest" description="Disordered" evidence="10">
    <location>
        <begin position="1"/>
        <end position="21"/>
    </location>
</feature>
<evidence type="ECO:0000256" key="5">
    <source>
        <dbReference type="ARBA" id="ARBA00022833"/>
    </source>
</evidence>
<dbReference type="Proteomes" id="UP001066276">
    <property type="component" value="Chromosome 1_2"/>
</dbReference>
<keyword evidence="5" id="KW-0862">Zinc</keyword>
<keyword evidence="3" id="KW-0479">Metal-binding</keyword>
<feature type="compositionally biased region" description="Acidic residues" evidence="10">
    <location>
        <begin position="653"/>
        <end position="663"/>
    </location>
</feature>
<evidence type="ECO:0000256" key="9">
    <source>
        <dbReference type="PROSITE-ProRule" id="PRU00175"/>
    </source>
</evidence>
<dbReference type="Pfam" id="PF13639">
    <property type="entry name" value="zf-RING_2"/>
    <property type="match status" value="1"/>
</dbReference>
<evidence type="ECO:0000256" key="6">
    <source>
        <dbReference type="ARBA" id="ARBA00022989"/>
    </source>
</evidence>
<accession>A0AAV7WCE2</accession>
<dbReference type="InterPro" id="IPR013083">
    <property type="entry name" value="Znf_RING/FYVE/PHD"/>
</dbReference>
<feature type="transmembrane region" description="Helical" evidence="11">
    <location>
        <begin position="441"/>
        <end position="458"/>
    </location>
</feature>
<protein>
    <recommendedName>
        <fullName evidence="8">RING finger protein 145</fullName>
    </recommendedName>
</protein>
<evidence type="ECO:0000256" key="11">
    <source>
        <dbReference type="SAM" id="Phobius"/>
    </source>
</evidence>
<feature type="transmembrane region" description="Helical" evidence="11">
    <location>
        <begin position="117"/>
        <end position="136"/>
    </location>
</feature>
<keyword evidence="4 9" id="KW-0863">Zinc-finger</keyword>
<dbReference type="GO" id="GO:0012505">
    <property type="term" value="C:endomembrane system"/>
    <property type="evidence" value="ECO:0007669"/>
    <property type="project" value="TreeGrafter"/>
</dbReference>
<gene>
    <name evidence="13" type="ORF">NDU88_007069</name>
</gene>
<feature type="transmembrane region" description="Helical" evidence="11">
    <location>
        <begin position="546"/>
        <end position="564"/>
    </location>
</feature>
<evidence type="ECO:0000259" key="12">
    <source>
        <dbReference type="PROSITE" id="PS50089"/>
    </source>
</evidence>
<evidence type="ECO:0000256" key="3">
    <source>
        <dbReference type="ARBA" id="ARBA00022723"/>
    </source>
</evidence>
<feature type="transmembrane region" description="Helical" evidence="11">
    <location>
        <begin position="470"/>
        <end position="500"/>
    </location>
</feature>
<evidence type="ECO:0000256" key="8">
    <source>
        <dbReference type="ARBA" id="ARBA00035709"/>
    </source>
</evidence>
<keyword evidence="14" id="KW-1185">Reference proteome</keyword>
<dbReference type="PANTHER" id="PTHR22763">
    <property type="entry name" value="RING ZINC FINGER PROTEIN"/>
    <property type="match status" value="1"/>
</dbReference>
<dbReference type="GO" id="GO:0061630">
    <property type="term" value="F:ubiquitin protein ligase activity"/>
    <property type="evidence" value="ECO:0007669"/>
    <property type="project" value="TreeGrafter"/>
</dbReference>
<keyword evidence="6 11" id="KW-1133">Transmembrane helix</keyword>
<name>A0AAV7WCE2_PLEWA</name>
<keyword evidence="7 11" id="KW-0472">Membrane</keyword>